<accession>A0A419F1C9</accession>
<dbReference type="EMBL" id="QZKI01000052">
    <property type="protein sequence ID" value="RJP71964.1"/>
    <property type="molecule type" value="Genomic_DNA"/>
</dbReference>
<comment type="caution">
    <text evidence="1">The sequence shown here is derived from an EMBL/GenBank/DDBJ whole genome shotgun (WGS) entry which is preliminary data.</text>
</comment>
<proteinExistence type="predicted"/>
<name>A0A419F1C9_9BACT</name>
<reference evidence="1 2" key="1">
    <citation type="journal article" date="2017" name="ISME J.">
        <title>Energy and carbon metabolisms in a deep terrestrial subsurface fluid microbial community.</title>
        <authorList>
            <person name="Momper L."/>
            <person name="Jungbluth S.P."/>
            <person name="Lee M.D."/>
            <person name="Amend J.P."/>
        </authorList>
    </citation>
    <scope>NUCLEOTIDE SEQUENCE [LARGE SCALE GENOMIC DNA]</scope>
    <source>
        <strain evidence="1">SURF_17</strain>
    </source>
</reference>
<organism evidence="1 2">
    <name type="scientific">Candidatus Abyssobacteria bacterium SURF_17</name>
    <dbReference type="NCBI Taxonomy" id="2093361"/>
    <lineage>
        <taxon>Bacteria</taxon>
        <taxon>Pseudomonadati</taxon>
        <taxon>Candidatus Hydrogenedentota</taxon>
        <taxon>Candidatus Abyssobacteria</taxon>
    </lineage>
</organism>
<evidence type="ECO:0000313" key="1">
    <source>
        <dbReference type="EMBL" id="RJP71964.1"/>
    </source>
</evidence>
<dbReference type="Proteomes" id="UP000285961">
    <property type="component" value="Unassembled WGS sequence"/>
</dbReference>
<sequence length="136" mass="14854">MDEATREMVKGMIGISDAELDKLSPGMERMLENSVALMGYKIVAEVVEAENCFAFYKPGDKLVFNATMLNKDETTAANVCTDAITPLNTAIRAMLSAIVNGEDPNKYIFNHVQCIDTGAMHGGLGRVLFKVYAEKV</sequence>
<gene>
    <name evidence="1" type="ORF">C4532_06705</name>
</gene>
<evidence type="ECO:0000313" key="2">
    <source>
        <dbReference type="Proteomes" id="UP000285961"/>
    </source>
</evidence>
<dbReference type="AlphaFoldDB" id="A0A419F1C9"/>
<protein>
    <submittedName>
        <fullName evidence="1">Uncharacterized protein</fullName>
    </submittedName>
</protein>